<accession>A0ABV2L8P4</accession>
<dbReference type="Pfam" id="PF24390">
    <property type="entry name" value="PRTase-CE"/>
    <property type="match status" value="1"/>
</dbReference>
<dbReference type="Proteomes" id="UP001549145">
    <property type="component" value="Unassembled WGS sequence"/>
</dbReference>
<protein>
    <recommendedName>
        <fullName evidence="5">VWFA domain-containing protein</fullName>
    </recommendedName>
</protein>
<comment type="caution">
    <text evidence="3">The sequence shown here is derived from an EMBL/GenBank/DDBJ whole genome shotgun (WGS) entry which is preliminary data.</text>
</comment>
<gene>
    <name evidence="3" type="ORF">ABID43_003767</name>
</gene>
<proteinExistence type="predicted"/>
<keyword evidence="4" id="KW-1185">Reference proteome</keyword>
<evidence type="ECO:0000313" key="4">
    <source>
        <dbReference type="Proteomes" id="UP001549145"/>
    </source>
</evidence>
<evidence type="ECO:0000313" key="3">
    <source>
        <dbReference type="EMBL" id="MET3694208.1"/>
    </source>
</evidence>
<sequence length="419" mass="46495">MKEIITLTKLSNTEFGSSWLDSRFNAADRRIAASLIDEILLISSSMFAQNINEKISCILEEQTDPGRSVALYAEREVSIISLPDGTKKIEAFWPGTARGRATGHGAPPIIVDPTKQDVGSEGSIANLITNFMRSTEGRILSHPGPDELRNGRTGAIVIVTDLIGSGQRIFQMLEAFRAVATLRSWGSYPKIKYYVVAYSSTHAGLRAVNKSPLHPDVRFVVGCPTVRTVFRGKIFDDIVALCKKFPGKHSSPLGHRNTGALIAFEHGAPNNSPRILHSTARGWIPLFKGRSTVLVGRNFPSSESDMIARRIGRLLGVRDAQNYLGNIKSRQWITTMVVLKSIAGGLHSSQDISSYSGLRLDEVEDVLTRGVDAHWVSTRGALTPLGRRELSRLRDRRRRSPELPFSFRPYYYPTQLRDR</sequence>
<reference evidence="3 4" key="1">
    <citation type="submission" date="2024-06" db="EMBL/GenBank/DDBJ databases">
        <title>Genomic Encyclopedia of Type Strains, Phase IV (KMG-IV): sequencing the most valuable type-strain genomes for metagenomic binning, comparative biology and taxonomic classification.</title>
        <authorList>
            <person name="Goeker M."/>
        </authorList>
    </citation>
    <scope>NUCLEOTIDE SEQUENCE [LARGE SCALE GENOMIC DNA]</scope>
    <source>
        <strain evidence="3 4">DSM 21331</strain>
    </source>
</reference>
<evidence type="ECO:0008006" key="5">
    <source>
        <dbReference type="Google" id="ProtNLM"/>
    </source>
</evidence>
<feature type="domain" description="PRTase associated wHTH" evidence="2">
    <location>
        <begin position="336"/>
        <end position="417"/>
    </location>
</feature>
<dbReference type="Pfam" id="PF24409">
    <property type="entry name" value="wHTH-PRTase_assc"/>
    <property type="match status" value="1"/>
</dbReference>
<evidence type="ECO:0000259" key="2">
    <source>
        <dbReference type="Pfam" id="PF24409"/>
    </source>
</evidence>
<dbReference type="InterPro" id="IPR057055">
    <property type="entry name" value="wHTH-PRTase_assoc"/>
</dbReference>
<evidence type="ECO:0000259" key="1">
    <source>
        <dbReference type="Pfam" id="PF24390"/>
    </source>
</evidence>
<feature type="domain" description="PRTase-CE" evidence="1">
    <location>
        <begin position="19"/>
        <end position="288"/>
    </location>
</feature>
<dbReference type="EMBL" id="JBEPMM010000012">
    <property type="protein sequence ID" value="MET3694208.1"/>
    <property type="molecule type" value="Genomic_DNA"/>
</dbReference>
<dbReference type="InterPro" id="IPR056920">
    <property type="entry name" value="PRTase-CE"/>
</dbReference>
<organism evidence="3 4">
    <name type="scientific">Methylobacterium goesingense</name>
    <dbReference type="NCBI Taxonomy" id="243690"/>
    <lineage>
        <taxon>Bacteria</taxon>
        <taxon>Pseudomonadati</taxon>
        <taxon>Pseudomonadota</taxon>
        <taxon>Alphaproteobacteria</taxon>
        <taxon>Hyphomicrobiales</taxon>
        <taxon>Methylobacteriaceae</taxon>
        <taxon>Methylobacterium</taxon>
    </lineage>
</organism>
<name>A0ABV2L8P4_9HYPH</name>
<dbReference type="RefSeq" id="WP_238282750.1">
    <property type="nucleotide sequence ID" value="NZ_BPQL01000193.1"/>
</dbReference>